<evidence type="ECO:0000313" key="1">
    <source>
        <dbReference type="EMBL" id="MPM09677.1"/>
    </source>
</evidence>
<accession>A0A644X150</accession>
<comment type="caution">
    <text evidence="1">The sequence shown here is derived from an EMBL/GenBank/DDBJ whole genome shotgun (WGS) entry which is preliminary data.</text>
</comment>
<proteinExistence type="predicted"/>
<name>A0A644X150_9ZZZZ</name>
<dbReference type="EMBL" id="VSSQ01001598">
    <property type="protein sequence ID" value="MPM09677.1"/>
    <property type="molecule type" value="Genomic_DNA"/>
</dbReference>
<protein>
    <submittedName>
        <fullName evidence="1">Uncharacterized protein</fullName>
    </submittedName>
</protein>
<organism evidence="1">
    <name type="scientific">bioreactor metagenome</name>
    <dbReference type="NCBI Taxonomy" id="1076179"/>
    <lineage>
        <taxon>unclassified sequences</taxon>
        <taxon>metagenomes</taxon>
        <taxon>ecological metagenomes</taxon>
    </lineage>
</organism>
<dbReference type="AlphaFoldDB" id="A0A644X150"/>
<reference evidence="1" key="1">
    <citation type="submission" date="2019-08" db="EMBL/GenBank/DDBJ databases">
        <authorList>
            <person name="Kucharzyk K."/>
            <person name="Murdoch R.W."/>
            <person name="Higgins S."/>
            <person name="Loffler F."/>
        </authorList>
    </citation>
    <scope>NUCLEOTIDE SEQUENCE</scope>
</reference>
<gene>
    <name evidence="1" type="ORF">SDC9_55999</name>
</gene>
<sequence length="339" mass="39853">MIDNIKITLRKFKGHFKNCELQGKSYNSEVYRLYNHEGAEKEIYLLLKYKPKKQELVIENSIRKWHFGGFSLLDLTEKSANKTFLKISKALGISINDFRKATFTKCEIGLIIRPRIPAEQLVPMIVKYSTFKRYNFACETVGFIGEDIELKMYDKAQELLDKNKKKGKYDQKAKEKAFKALADKDYTFFRIEFDMFDKQSFINKDMAHVKTIGDILDNYLHLYTFWTKELSRVILLNKLVMSKEMTSKQYIIARVLEVDGFVSFEVNCLKRSTASARSRLLNEALEVISQFSSLQKYNTNKFKVDILKNLRRIQRKEENLDINVLSKILFNQADDINRE</sequence>